<accession>A0A6P8XIP3</accession>
<feature type="binding site" evidence="10">
    <location>
        <begin position="441"/>
        <end position="448"/>
    </location>
    <ligand>
        <name>ATP</name>
        <dbReference type="ChEBI" id="CHEBI:30616"/>
    </ligand>
</feature>
<feature type="compositionally biased region" description="Polar residues" evidence="13">
    <location>
        <begin position="29"/>
        <end position="56"/>
    </location>
</feature>
<dbReference type="InterPro" id="IPR027640">
    <property type="entry name" value="Kinesin-like_fam"/>
</dbReference>
<dbReference type="PROSITE" id="PS00411">
    <property type="entry name" value="KINESIN_MOTOR_1"/>
    <property type="match status" value="1"/>
</dbReference>
<keyword evidence="4 11" id="KW-0493">Microtubule</keyword>
<organism evidence="15 16">
    <name type="scientific">Drosophila albomicans</name>
    <name type="common">Fruit fly</name>
    <dbReference type="NCBI Taxonomy" id="7291"/>
    <lineage>
        <taxon>Eukaryota</taxon>
        <taxon>Metazoa</taxon>
        <taxon>Ecdysozoa</taxon>
        <taxon>Arthropoda</taxon>
        <taxon>Hexapoda</taxon>
        <taxon>Insecta</taxon>
        <taxon>Pterygota</taxon>
        <taxon>Neoptera</taxon>
        <taxon>Endopterygota</taxon>
        <taxon>Diptera</taxon>
        <taxon>Brachycera</taxon>
        <taxon>Muscomorpha</taxon>
        <taxon>Ephydroidea</taxon>
        <taxon>Drosophilidae</taxon>
        <taxon>Drosophila</taxon>
    </lineage>
</organism>
<dbReference type="PRINTS" id="PR00380">
    <property type="entry name" value="KINESINHEAVY"/>
</dbReference>
<evidence type="ECO:0000256" key="4">
    <source>
        <dbReference type="ARBA" id="ARBA00022701"/>
    </source>
</evidence>
<dbReference type="AlphaFoldDB" id="A0A6P8XIP3"/>
<evidence type="ECO:0000313" key="15">
    <source>
        <dbReference type="Proteomes" id="UP000515160"/>
    </source>
</evidence>
<evidence type="ECO:0000256" key="3">
    <source>
        <dbReference type="ARBA" id="ARBA00022490"/>
    </source>
</evidence>
<sequence>MESRLPKPSALKRPMPPIKPILPTDRIKANSSILNATTGASNQTLPPLTRNLQNLPQALARRGARAASPEPSKPLPSIPNRSKLRRSRSASDVSEMRLNLKRAGAPTLSTIPTKFTRKAAPTAPAPGPVAASAAARVPRSGSVPPKRPVTAASSSSSSSLTGTAARGVRAAAQAISKGKPVVGAATGAGAGGATKHIAKYDFKARFHDLLEKHKALRAKMDKQMEEMGELEGLPMQLEETQNKLIEIETALKNTVTDKECLQRQVKQHTSKIETITSSLGRTKDELNQLKTTHQQIKSEHEALSTEVLELRDRNEDLIRNNEQLAADLAICREQLFQSNMDRKDLHNTVMDLRGNIRVFCRVRPPLDVEENRMVCSWTYHDEATVELQSIDGLAKNKIGQQVFTFDQVFHPNSNQTDIFEMVAPLIQSALDGYNICIFAYGQTGSGKTYTMDGVADNAGVIPRTVDLLFDSIKNYRNLGWEYELTATFLEIYNEVLYDLLSNEQKEMEIRMLKDSVKNDIYVTNITKETVHDPDHLRQLMHTAKMNRATASTVGNERSSRSHAVTKLELIGWHEEKKEKCVGSINLVDLAGSESPKTSTRMTETKNINRSLSELTNVILALLQKQDHIPYRNSKLTHLLMPSLGGNSKTLMFINVSPFQDCFQESVKSLRFAASVNSCKMAKAKRNRFLNNSSTGNNSSCEKY</sequence>
<comment type="subcellular location">
    <subcellularLocation>
        <location evidence="1">Cytoplasm</location>
        <location evidence="1">Cytoskeleton</location>
    </subcellularLocation>
</comment>
<dbReference type="GO" id="GO:0005874">
    <property type="term" value="C:microtubule"/>
    <property type="evidence" value="ECO:0007669"/>
    <property type="project" value="UniProtKB-KW"/>
</dbReference>
<feature type="coiled-coil region" evidence="12">
    <location>
        <begin position="206"/>
        <end position="334"/>
    </location>
</feature>
<evidence type="ECO:0000256" key="11">
    <source>
        <dbReference type="RuleBase" id="RU000394"/>
    </source>
</evidence>
<evidence type="ECO:0000256" key="12">
    <source>
        <dbReference type="SAM" id="Coils"/>
    </source>
</evidence>
<dbReference type="CDD" id="cd01366">
    <property type="entry name" value="KISc_C_terminal"/>
    <property type="match status" value="1"/>
</dbReference>
<dbReference type="GO" id="GO:0090307">
    <property type="term" value="P:mitotic spindle assembly"/>
    <property type="evidence" value="ECO:0007669"/>
    <property type="project" value="UniProtKB-ARBA"/>
</dbReference>
<keyword evidence="8 10" id="KW-0505">Motor protein</keyword>
<keyword evidence="7 12" id="KW-0175">Coiled coil</keyword>
<dbReference type="RefSeq" id="XP_034112759.1">
    <property type="nucleotide sequence ID" value="XM_034256868.2"/>
</dbReference>
<feature type="compositionally biased region" description="Low complexity" evidence="13">
    <location>
        <begin position="117"/>
        <end position="143"/>
    </location>
</feature>
<dbReference type="InterPro" id="IPR036961">
    <property type="entry name" value="Kinesin_motor_dom_sf"/>
</dbReference>
<dbReference type="InterPro" id="IPR001752">
    <property type="entry name" value="Kinesin_motor_dom"/>
</dbReference>
<feature type="compositionally biased region" description="Low complexity" evidence="13">
    <location>
        <begin position="153"/>
        <end position="162"/>
    </location>
</feature>
<dbReference type="InterPro" id="IPR019821">
    <property type="entry name" value="Kinesin_motor_CS"/>
</dbReference>
<dbReference type="InterPro" id="IPR027417">
    <property type="entry name" value="P-loop_NTPase"/>
</dbReference>
<dbReference type="OrthoDB" id="3176171at2759"/>
<name>A0A6P8XIP3_DROAB</name>
<evidence type="ECO:0000256" key="5">
    <source>
        <dbReference type="ARBA" id="ARBA00022741"/>
    </source>
</evidence>
<dbReference type="SMART" id="SM00129">
    <property type="entry name" value="KISc"/>
    <property type="match status" value="1"/>
</dbReference>
<feature type="region of interest" description="Disordered" evidence="13">
    <location>
        <begin position="1"/>
        <end position="98"/>
    </location>
</feature>
<evidence type="ECO:0000256" key="8">
    <source>
        <dbReference type="ARBA" id="ARBA00023175"/>
    </source>
</evidence>
<evidence type="ECO:0000256" key="6">
    <source>
        <dbReference type="ARBA" id="ARBA00022840"/>
    </source>
</evidence>
<keyword evidence="3" id="KW-0963">Cytoplasm</keyword>
<evidence type="ECO:0000256" key="1">
    <source>
        <dbReference type="ARBA" id="ARBA00004245"/>
    </source>
</evidence>
<dbReference type="FunFam" id="3.40.850.10:FF:000065">
    <property type="entry name" value="Kinesin-like protein"/>
    <property type="match status" value="1"/>
</dbReference>
<evidence type="ECO:0000256" key="2">
    <source>
        <dbReference type="ARBA" id="ARBA00010899"/>
    </source>
</evidence>
<evidence type="ECO:0000256" key="13">
    <source>
        <dbReference type="SAM" id="MobiDB-lite"/>
    </source>
</evidence>
<keyword evidence="9" id="KW-0206">Cytoskeleton</keyword>
<dbReference type="GeneID" id="117573581"/>
<protein>
    <recommendedName>
        <fullName evidence="11">Kinesin-like protein</fullName>
    </recommendedName>
</protein>
<dbReference type="PROSITE" id="PS50067">
    <property type="entry name" value="KINESIN_MOTOR_2"/>
    <property type="match status" value="1"/>
</dbReference>
<feature type="region of interest" description="Disordered" evidence="13">
    <location>
        <begin position="117"/>
        <end position="162"/>
    </location>
</feature>
<dbReference type="GO" id="GO:0005524">
    <property type="term" value="F:ATP binding"/>
    <property type="evidence" value="ECO:0007669"/>
    <property type="project" value="UniProtKB-UniRule"/>
</dbReference>
<evidence type="ECO:0000256" key="10">
    <source>
        <dbReference type="PROSITE-ProRule" id="PRU00283"/>
    </source>
</evidence>
<dbReference type="Pfam" id="PF00225">
    <property type="entry name" value="Kinesin"/>
    <property type="match status" value="1"/>
</dbReference>
<dbReference type="Gene3D" id="3.40.850.10">
    <property type="entry name" value="Kinesin motor domain"/>
    <property type="match status" value="1"/>
</dbReference>
<proteinExistence type="inferred from homology"/>
<evidence type="ECO:0000256" key="7">
    <source>
        <dbReference type="ARBA" id="ARBA00023054"/>
    </source>
</evidence>
<evidence type="ECO:0000313" key="16">
    <source>
        <dbReference type="RefSeq" id="XP_034112759.1"/>
    </source>
</evidence>
<evidence type="ECO:0000256" key="9">
    <source>
        <dbReference type="ARBA" id="ARBA00023212"/>
    </source>
</evidence>
<feature type="domain" description="Kinesin motor" evidence="14">
    <location>
        <begin position="355"/>
        <end position="678"/>
    </location>
</feature>
<comment type="similarity">
    <text evidence="2">Belongs to the TRAFAC class myosin-kinesin ATPase superfamily. Kinesin family. KIN-14 subfamily.</text>
</comment>
<reference evidence="16" key="1">
    <citation type="submission" date="2025-08" db="UniProtKB">
        <authorList>
            <consortium name="RefSeq"/>
        </authorList>
    </citation>
    <scope>IDENTIFICATION</scope>
    <source>
        <strain evidence="16">15112-1751.03</strain>
        <tissue evidence="16">Whole Adult</tissue>
    </source>
</reference>
<dbReference type="PANTHER" id="PTHR47972">
    <property type="entry name" value="KINESIN-LIKE PROTEIN KLP-3"/>
    <property type="match status" value="1"/>
</dbReference>
<dbReference type="Proteomes" id="UP000515160">
    <property type="component" value="Chromosome 2R"/>
</dbReference>
<dbReference type="PANTHER" id="PTHR47972:SF45">
    <property type="entry name" value="PROTEIN CLARET SEGREGATIONAL"/>
    <property type="match status" value="1"/>
</dbReference>
<dbReference type="GO" id="GO:0003777">
    <property type="term" value="F:microtubule motor activity"/>
    <property type="evidence" value="ECO:0007669"/>
    <property type="project" value="InterPro"/>
</dbReference>
<gene>
    <name evidence="16" type="primary">LOC117573581</name>
</gene>
<keyword evidence="6 10" id="KW-0067">ATP-binding</keyword>
<evidence type="ECO:0000259" key="14">
    <source>
        <dbReference type="PROSITE" id="PS50067"/>
    </source>
</evidence>
<dbReference type="SUPFAM" id="SSF52540">
    <property type="entry name" value="P-loop containing nucleoside triphosphate hydrolases"/>
    <property type="match status" value="1"/>
</dbReference>
<dbReference type="GO" id="GO:0007018">
    <property type="term" value="P:microtubule-based movement"/>
    <property type="evidence" value="ECO:0007669"/>
    <property type="project" value="InterPro"/>
</dbReference>
<dbReference type="GO" id="GO:0008017">
    <property type="term" value="F:microtubule binding"/>
    <property type="evidence" value="ECO:0007669"/>
    <property type="project" value="InterPro"/>
</dbReference>
<keyword evidence="15" id="KW-1185">Reference proteome</keyword>
<keyword evidence="5 10" id="KW-0547">Nucleotide-binding</keyword>